<evidence type="ECO:0000313" key="14">
    <source>
        <dbReference type="Proteomes" id="UP000033995"/>
    </source>
</evidence>
<evidence type="ECO:0000256" key="10">
    <source>
        <dbReference type="HAMAP-Rule" id="MF_00015"/>
    </source>
</evidence>
<keyword evidence="1 10" id="KW-0678">Repressor</keyword>
<dbReference type="InterPro" id="IPR006200">
    <property type="entry name" value="LexA"/>
</dbReference>
<dbReference type="SUPFAM" id="SSF51306">
    <property type="entry name" value="LexA/Signal peptidase"/>
    <property type="match status" value="1"/>
</dbReference>
<dbReference type="Pfam" id="PF01726">
    <property type="entry name" value="LexA_DNA_bind"/>
    <property type="match status" value="1"/>
</dbReference>
<dbReference type="CDD" id="cd06529">
    <property type="entry name" value="S24_LexA-like"/>
    <property type="match status" value="1"/>
</dbReference>
<comment type="function">
    <text evidence="10">Represses a number of genes involved in the response to DNA damage (SOS response), including recA and lexA. In the presence of single-stranded DNA, RecA interacts with LexA causing an autocatalytic cleavage which disrupts the DNA-binding part of LexA, leading to derepression of the SOS regulon and eventually DNA repair.</text>
</comment>
<dbReference type="GO" id="GO:0009432">
    <property type="term" value="P:SOS response"/>
    <property type="evidence" value="ECO:0007669"/>
    <property type="project" value="UniProtKB-UniRule"/>
</dbReference>
<keyword evidence="9 10" id="KW-0742">SOS response</keyword>
<comment type="similarity">
    <text evidence="10">Belongs to the peptidase S24 family.</text>
</comment>
<dbReference type="GO" id="GO:0006508">
    <property type="term" value="P:proteolysis"/>
    <property type="evidence" value="ECO:0007669"/>
    <property type="project" value="InterPro"/>
</dbReference>
<dbReference type="InterPro" id="IPR036388">
    <property type="entry name" value="WH-like_DNA-bd_sf"/>
</dbReference>
<dbReference type="InterPro" id="IPR039418">
    <property type="entry name" value="LexA-like"/>
</dbReference>
<dbReference type="HAMAP" id="MF_00015">
    <property type="entry name" value="LexA"/>
    <property type="match status" value="1"/>
</dbReference>
<dbReference type="GO" id="GO:0045892">
    <property type="term" value="P:negative regulation of DNA-templated transcription"/>
    <property type="evidence" value="ECO:0007669"/>
    <property type="project" value="UniProtKB-UniRule"/>
</dbReference>
<dbReference type="Pfam" id="PF00717">
    <property type="entry name" value="Peptidase_S24"/>
    <property type="match status" value="1"/>
</dbReference>
<gene>
    <name evidence="10" type="primary">lexA</name>
    <name evidence="13" type="ORF">UR38_C0006G0034</name>
</gene>
<dbReference type="GO" id="GO:0006281">
    <property type="term" value="P:DNA repair"/>
    <property type="evidence" value="ECO:0007669"/>
    <property type="project" value="UniProtKB-UniRule"/>
</dbReference>
<keyword evidence="6 10" id="KW-0238">DNA-binding</keyword>
<dbReference type="NCBIfam" id="TIGR00498">
    <property type="entry name" value="lexA"/>
    <property type="match status" value="1"/>
</dbReference>
<dbReference type="PANTHER" id="PTHR33516:SF2">
    <property type="entry name" value="LEXA REPRESSOR-RELATED"/>
    <property type="match status" value="1"/>
</dbReference>
<keyword evidence="7 10" id="KW-0804">Transcription</keyword>
<dbReference type="GO" id="GO:0006260">
    <property type="term" value="P:DNA replication"/>
    <property type="evidence" value="ECO:0007669"/>
    <property type="project" value="UniProtKB-UniRule"/>
</dbReference>
<feature type="DNA-binding region" description="H-T-H motif" evidence="10">
    <location>
        <begin position="34"/>
        <end position="54"/>
    </location>
</feature>
<evidence type="ECO:0000256" key="3">
    <source>
        <dbReference type="ARBA" id="ARBA00022763"/>
    </source>
</evidence>
<dbReference type="AlphaFoldDB" id="A0A0G0A6Y3"/>
<organism evidence="13 14">
    <name type="scientific">Candidatus Woesebacteria bacterium GW2011_GWA2_33_28</name>
    <dbReference type="NCBI Taxonomy" id="1618561"/>
    <lineage>
        <taxon>Bacteria</taxon>
        <taxon>Candidatus Woeseibacteriota</taxon>
    </lineage>
</organism>
<evidence type="ECO:0000256" key="1">
    <source>
        <dbReference type="ARBA" id="ARBA00022491"/>
    </source>
</evidence>
<sequence length="211" mass="23333">MAVSRTAPVIYKRQAQILDFIKQSIENTGFAPTLRDIANAIGVNSLATVHEHIQGLVEKGLLKRTSGRLRKMELTTDININNEGITVPILGYIAAGSPIEPMIDPNAHMSIPPNFASKTKRVYVLQVRGQSMIEDHIDDGDFVICEQTETATNGEIVVALLKNGMATLKRYFKEATRIRLEPANATMSPIFAKEVVIQGRVVGLIRKYKSF</sequence>
<dbReference type="EMBL" id="LBOZ01000006">
    <property type="protein sequence ID" value="KKP47031.1"/>
    <property type="molecule type" value="Genomic_DNA"/>
</dbReference>
<dbReference type="Proteomes" id="UP000033995">
    <property type="component" value="Unassembled WGS sequence"/>
</dbReference>
<keyword evidence="8 10" id="KW-0234">DNA repair</keyword>
<evidence type="ECO:0000256" key="9">
    <source>
        <dbReference type="ARBA" id="ARBA00023236"/>
    </source>
</evidence>
<accession>A0A0G0A6Y3</accession>
<evidence type="ECO:0000256" key="5">
    <source>
        <dbReference type="ARBA" id="ARBA00023015"/>
    </source>
</evidence>
<name>A0A0G0A6Y3_9BACT</name>
<dbReference type="GO" id="GO:0003677">
    <property type="term" value="F:DNA binding"/>
    <property type="evidence" value="ECO:0007669"/>
    <property type="project" value="UniProtKB-UniRule"/>
</dbReference>
<keyword evidence="5 10" id="KW-0805">Transcription regulation</keyword>
<evidence type="ECO:0000256" key="4">
    <source>
        <dbReference type="ARBA" id="ARBA00022801"/>
    </source>
</evidence>
<keyword evidence="10" id="KW-0068">Autocatalytic cleavage</keyword>
<dbReference type="SUPFAM" id="SSF46785">
    <property type="entry name" value="Winged helix' DNA-binding domain"/>
    <property type="match status" value="1"/>
</dbReference>
<dbReference type="GO" id="GO:0004252">
    <property type="term" value="F:serine-type endopeptidase activity"/>
    <property type="evidence" value="ECO:0007669"/>
    <property type="project" value="UniProtKB-UniRule"/>
</dbReference>
<comment type="subunit">
    <text evidence="10">Homodimer.</text>
</comment>
<keyword evidence="4 10" id="KW-0378">Hydrolase</keyword>
<evidence type="ECO:0000256" key="8">
    <source>
        <dbReference type="ARBA" id="ARBA00023204"/>
    </source>
</evidence>
<dbReference type="InterPro" id="IPR036390">
    <property type="entry name" value="WH_DNA-bd_sf"/>
</dbReference>
<dbReference type="EC" id="3.4.21.88" evidence="10"/>
<dbReference type="InterPro" id="IPR050077">
    <property type="entry name" value="LexA_repressor"/>
</dbReference>
<feature type="domain" description="LexA repressor DNA-binding" evidence="12">
    <location>
        <begin position="12"/>
        <end position="70"/>
    </location>
</feature>
<feature type="active site" description="For autocatalytic cleavage activity" evidence="10">
    <location>
        <position position="169"/>
    </location>
</feature>
<evidence type="ECO:0000259" key="12">
    <source>
        <dbReference type="Pfam" id="PF01726"/>
    </source>
</evidence>
<feature type="site" description="Cleavage; by autolysis" evidence="10">
    <location>
        <begin position="95"/>
        <end position="96"/>
    </location>
</feature>
<feature type="domain" description="Peptidase S24/S26A/S26B/S26C" evidence="11">
    <location>
        <begin position="88"/>
        <end position="202"/>
    </location>
</feature>
<evidence type="ECO:0000256" key="2">
    <source>
        <dbReference type="ARBA" id="ARBA00022705"/>
    </source>
</evidence>
<dbReference type="InterPro" id="IPR006199">
    <property type="entry name" value="LexA_DNA-bd_dom"/>
</dbReference>
<dbReference type="InterPro" id="IPR036286">
    <property type="entry name" value="LexA/Signal_pep-like_sf"/>
</dbReference>
<proteinExistence type="inferred from homology"/>
<dbReference type="InterPro" id="IPR015927">
    <property type="entry name" value="Peptidase_S24_S26A/B/C"/>
</dbReference>
<keyword evidence="3 10" id="KW-0227">DNA damage</keyword>
<protein>
    <recommendedName>
        <fullName evidence="10">LexA repressor</fullName>
        <ecNumber evidence="10">3.4.21.88</ecNumber>
    </recommendedName>
</protein>
<reference evidence="13 14" key="1">
    <citation type="journal article" date="2015" name="Nature">
        <title>rRNA introns, odd ribosomes, and small enigmatic genomes across a large radiation of phyla.</title>
        <authorList>
            <person name="Brown C.T."/>
            <person name="Hug L.A."/>
            <person name="Thomas B.C."/>
            <person name="Sharon I."/>
            <person name="Castelle C.J."/>
            <person name="Singh A."/>
            <person name="Wilkins M.J."/>
            <person name="Williams K.H."/>
            <person name="Banfield J.F."/>
        </authorList>
    </citation>
    <scope>NUCLEOTIDE SEQUENCE [LARGE SCALE GENOMIC DNA]</scope>
</reference>
<evidence type="ECO:0000256" key="7">
    <source>
        <dbReference type="ARBA" id="ARBA00023163"/>
    </source>
</evidence>
<dbReference type="Gene3D" id="1.10.10.10">
    <property type="entry name" value="Winged helix-like DNA-binding domain superfamily/Winged helix DNA-binding domain"/>
    <property type="match status" value="1"/>
</dbReference>
<comment type="catalytic activity">
    <reaction evidence="10">
        <text>Hydrolysis of Ala-|-Gly bond in repressor LexA.</text>
        <dbReference type="EC" id="3.4.21.88"/>
    </reaction>
</comment>
<dbReference type="PANTHER" id="PTHR33516">
    <property type="entry name" value="LEXA REPRESSOR"/>
    <property type="match status" value="1"/>
</dbReference>
<evidence type="ECO:0000313" key="13">
    <source>
        <dbReference type="EMBL" id="KKP47031.1"/>
    </source>
</evidence>
<dbReference type="Gene3D" id="2.10.109.10">
    <property type="entry name" value="Umud Fragment, subunit A"/>
    <property type="match status" value="1"/>
</dbReference>
<feature type="active site" description="For autocatalytic cleavage activity" evidence="10">
    <location>
        <position position="131"/>
    </location>
</feature>
<keyword evidence="2 10" id="KW-0235">DNA replication</keyword>
<comment type="caution">
    <text evidence="13">The sequence shown here is derived from an EMBL/GenBank/DDBJ whole genome shotgun (WGS) entry which is preliminary data.</text>
</comment>
<evidence type="ECO:0000259" key="11">
    <source>
        <dbReference type="Pfam" id="PF00717"/>
    </source>
</evidence>
<evidence type="ECO:0000256" key="6">
    <source>
        <dbReference type="ARBA" id="ARBA00023125"/>
    </source>
</evidence>